<dbReference type="GeneID" id="93528015"/>
<accession>A0A9Q6ZC73</accession>
<gene>
    <name evidence="1" type="ORF">I6I88_10135</name>
</gene>
<reference evidence="1 2" key="1">
    <citation type="submission" date="2021-01" db="EMBL/GenBank/DDBJ databases">
        <title>FDA dAtabase for Regulatory Grade micrObial Sequences (FDA-ARGOS): Supporting development and validation of Infectious Disease Dx tests.</title>
        <authorList>
            <person name="Sproer C."/>
            <person name="Gronow S."/>
            <person name="Severitt S."/>
            <person name="Schroder I."/>
            <person name="Tallon L."/>
            <person name="Sadzewicz L."/>
            <person name="Zhao X."/>
            <person name="Boylan J."/>
            <person name="Ott S."/>
            <person name="Bowen H."/>
            <person name="Vavikolanu K."/>
            <person name="Mehta A."/>
            <person name="Aluvathingal J."/>
            <person name="Nadendla S."/>
            <person name="Lowell S."/>
            <person name="Myers T."/>
            <person name="Yan Y."/>
            <person name="Sichtig H."/>
        </authorList>
    </citation>
    <scope>NUCLEOTIDE SEQUENCE [LARGE SCALE GENOMIC DNA]</scope>
    <source>
        <strain evidence="1 2">FDAARGOS_1131</strain>
    </source>
</reference>
<evidence type="ECO:0000313" key="1">
    <source>
        <dbReference type="EMBL" id="QQT98584.1"/>
    </source>
</evidence>
<name>A0A9Q6ZC73_MYROD</name>
<proteinExistence type="predicted"/>
<dbReference type="AlphaFoldDB" id="A0A9Q6ZC73"/>
<evidence type="ECO:0000313" key="2">
    <source>
        <dbReference type="Proteomes" id="UP000596202"/>
    </source>
</evidence>
<sequence>MKTYDFTLESHLWTKEDIECPYELLKWLKELADIEYFQEQLRNYCCYTLSHKMYDKISASEVIYDATVLQSIFKAGYRIYLKPKKFYKKGLTISEISDEELKKIKYLNKDECKNPYIVFENVFNRFTIEQVNKSFFDLILATMANSKYQKDYCCNVSMLNFNKMLDAFKLIQQRDTTSYR</sequence>
<protein>
    <submittedName>
        <fullName evidence="1">Uncharacterized protein</fullName>
    </submittedName>
</protein>
<dbReference type="RefSeq" id="WP_002985528.1">
    <property type="nucleotide sequence ID" value="NZ_CP068108.1"/>
</dbReference>
<organism evidence="1 2">
    <name type="scientific">Myroides odoratus</name>
    <name type="common">Flavobacterium odoratum</name>
    <dbReference type="NCBI Taxonomy" id="256"/>
    <lineage>
        <taxon>Bacteria</taxon>
        <taxon>Pseudomonadati</taxon>
        <taxon>Bacteroidota</taxon>
        <taxon>Flavobacteriia</taxon>
        <taxon>Flavobacteriales</taxon>
        <taxon>Flavobacteriaceae</taxon>
        <taxon>Myroides</taxon>
    </lineage>
</organism>
<dbReference type="EMBL" id="CP068108">
    <property type="protein sequence ID" value="QQT98584.1"/>
    <property type="molecule type" value="Genomic_DNA"/>
</dbReference>
<dbReference type="OrthoDB" id="663319at2"/>
<dbReference type="Proteomes" id="UP000596202">
    <property type="component" value="Chromosome"/>
</dbReference>